<dbReference type="STRING" id="1125712.HMPREF1316_1371"/>
<reference evidence="1 2" key="1">
    <citation type="submission" date="2013-08" db="EMBL/GenBank/DDBJ databases">
        <authorList>
            <person name="Durkin A.S."/>
            <person name="Haft D.R."/>
            <person name="McCorrison J."/>
            <person name="Torralba M."/>
            <person name="Gillis M."/>
            <person name="Haft D.H."/>
            <person name="Methe B."/>
            <person name="Sutton G."/>
            <person name="Nelson K.E."/>
        </authorList>
    </citation>
    <scope>NUCLEOTIDE SEQUENCE [LARGE SCALE GENOMIC DNA]</scope>
    <source>
        <strain evidence="1 2">F0195</strain>
    </source>
</reference>
<accession>U2TK59</accession>
<dbReference type="EMBL" id="AWEZ01000064">
    <property type="protein sequence ID" value="ERL06578.1"/>
    <property type="molecule type" value="Genomic_DNA"/>
</dbReference>
<dbReference type="InterPro" id="IPR029039">
    <property type="entry name" value="Flavoprotein-like_sf"/>
</dbReference>
<dbReference type="Proteomes" id="UP000016638">
    <property type="component" value="Unassembled WGS sequence"/>
</dbReference>
<gene>
    <name evidence="1" type="ORF">HMPREF1316_1371</name>
</gene>
<protein>
    <submittedName>
        <fullName evidence="1">Flavodoxin domain protein</fullName>
    </submittedName>
</protein>
<sequence length="131" mass="13991">MTVAVRYYSRSGKTKAVADTIARAAGVEAISTDAPDAALADHVDVLFVGGALYAYGLDRNLSSYLGTLDASKVGRAVLFSTSWLSKHALDLMRKELEARGITVEDTTLYLRSGAVDSAEGQVREFAARFVA</sequence>
<keyword evidence="2" id="KW-1185">Reference proteome</keyword>
<dbReference type="OrthoDB" id="1739094at2"/>
<dbReference type="SUPFAM" id="SSF52218">
    <property type="entry name" value="Flavoproteins"/>
    <property type="match status" value="1"/>
</dbReference>
<comment type="caution">
    <text evidence="1">The sequence shown here is derived from an EMBL/GenBank/DDBJ whole genome shotgun (WGS) entry which is preliminary data.</text>
</comment>
<evidence type="ECO:0000313" key="2">
    <source>
        <dbReference type="Proteomes" id="UP000016638"/>
    </source>
</evidence>
<dbReference type="RefSeq" id="WP_021727032.1">
    <property type="nucleotide sequence ID" value="NZ_AWEZ01000064.1"/>
</dbReference>
<dbReference type="Gene3D" id="3.40.50.360">
    <property type="match status" value="1"/>
</dbReference>
<dbReference type="AlphaFoldDB" id="U2TK59"/>
<proteinExistence type="predicted"/>
<dbReference type="PATRIC" id="fig|1125712.3.peg.2136"/>
<evidence type="ECO:0000313" key="1">
    <source>
        <dbReference type="EMBL" id="ERL06578.1"/>
    </source>
</evidence>
<dbReference type="eggNOG" id="COG0716">
    <property type="taxonomic scope" value="Bacteria"/>
</dbReference>
<organism evidence="1 2">
    <name type="scientific">Olsenella profusa F0195</name>
    <dbReference type="NCBI Taxonomy" id="1125712"/>
    <lineage>
        <taxon>Bacteria</taxon>
        <taxon>Bacillati</taxon>
        <taxon>Actinomycetota</taxon>
        <taxon>Coriobacteriia</taxon>
        <taxon>Coriobacteriales</taxon>
        <taxon>Atopobiaceae</taxon>
        <taxon>Olsenella</taxon>
    </lineage>
</organism>
<name>U2TK59_9ACTN</name>